<evidence type="ECO:0000313" key="3">
    <source>
        <dbReference type="EMBL" id="TQR12463.1"/>
    </source>
</evidence>
<dbReference type="EMBL" id="VDGH01000007">
    <property type="protein sequence ID" value="TQR12463.1"/>
    <property type="molecule type" value="Genomic_DNA"/>
</dbReference>
<dbReference type="OrthoDB" id="2111682at2"/>
<keyword evidence="4" id="KW-1185">Reference proteome</keyword>
<dbReference type="Pfam" id="PF10710">
    <property type="entry name" value="DUF2512"/>
    <property type="match status" value="1"/>
</dbReference>
<name>A0A544T4S7_9BACI</name>
<dbReference type="RefSeq" id="WP_142539243.1">
    <property type="nucleotide sequence ID" value="NZ_BMIE01000006.1"/>
</dbReference>
<protein>
    <submittedName>
        <fullName evidence="3">DUF2512 family protein</fullName>
    </submittedName>
</protein>
<evidence type="ECO:0000256" key="2">
    <source>
        <dbReference type="SAM" id="Phobius"/>
    </source>
</evidence>
<keyword evidence="2" id="KW-0812">Transmembrane</keyword>
<evidence type="ECO:0000313" key="4">
    <source>
        <dbReference type="Proteomes" id="UP000317316"/>
    </source>
</evidence>
<accession>A0A544T4S7</accession>
<feature type="transmembrane region" description="Helical" evidence="2">
    <location>
        <begin position="87"/>
        <end position="107"/>
    </location>
</feature>
<feature type="transmembrane region" description="Helical" evidence="2">
    <location>
        <begin position="61"/>
        <end position="81"/>
    </location>
</feature>
<feature type="transmembrane region" description="Helical" evidence="2">
    <location>
        <begin position="12"/>
        <end position="30"/>
    </location>
</feature>
<organism evidence="3 4">
    <name type="scientific">Psychrobacillus lasiicapitis</name>
    <dbReference type="NCBI Taxonomy" id="1636719"/>
    <lineage>
        <taxon>Bacteria</taxon>
        <taxon>Bacillati</taxon>
        <taxon>Bacillota</taxon>
        <taxon>Bacilli</taxon>
        <taxon>Bacillales</taxon>
        <taxon>Bacillaceae</taxon>
        <taxon>Psychrobacillus</taxon>
    </lineage>
</organism>
<sequence length="168" mass="18900">MASKLHIKAFLMKLVVTTAVLWVILGLFFKVNFTDILITSIVLTVIGFLGDLFVLPRIGNVLAAITDFVLAMVVVWVLGSSIFDERIALGTASFISALVLMMGELFLHRYMESHIFEPQITNPEEKTGYYQRTNLQTEFAEEVDVDEISRETKQVTPTGNKDKNGKRK</sequence>
<evidence type="ECO:0000256" key="1">
    <source>
        <dbReference type="SAM" id="MobiDB-lite"/>
    </source>
</evidence>
<gene>
    <name evidence="3" type="ORF">FG382_12610</name>
</gene>
<feature type="transmembrane region" description="Helical" evidence="2">
    <location>
        <begin position="36"/>
        <end position="54"/>
    </location>
</feature>
<keyword evidence="2" id="KW-1133">Transmembrane helix</keyword>
<feature type="region of interest" description="Disordered" evidence="1">
    <location>
        <begin position="144"/>
        <end position="168"/>
    </location>
</feature>
<comment type="caution">
    <text evidence="3">The sequence shown here is derived from an EMBL/GenBank/DDBJ whole genome shotgun (WGS) entry which is preliminary data.</text>
</comment>
<keyword evidence="2" id="KW-0472">Membrane</keyword>
<reference evidence="3 4" key="1">
    <citation type="submission" date="2019-05" db="EMBL/GenBank/DDBJ databases">
        <title>Psychrobacillus vulpis sp. nov., a new species isolated from feces of a red fox that inhabits in The Tablas de Daimiel Natural Park, Albacete, Spain.</title>
        <authorList>
            <person name="Rodriguez M."/>
            <person name="Reina J.C."/>
            <person name="Bejar V."/>
            <person name="Llamas I."/>
        </authorList>
    </citation>
    <scope>NUCLEOTIDE SEQUENCE [LARGE SCALE GENOMIC DNA]</scope>
    <source>
        <strain evidence="3 4">NEAU-3TGS17</strain>
    </source>
</reference>
<dbReference type="Proteomes" id="UP000317316">
    <property type="component" value="Unassembled WGS sequence"/>
</dbReference>
<dbReference type="AlphaFoldDB" id="A0A544T4S7"/>
<dbReference type="InterPro" id="IPR019649">
    <property type="entry name" value="DUF2512"/>
</dbReference>
<proteinExistence type="predicted"/>